<keyword evidence="5" id="KW-0812">Transmembrane</keyword>
<accession>A0A1W2AW65</accession>
<evidence type="ECO:0000259" key="13">
    <source>
        <dbReference type="Pfam" id="PF07715"/>
    </source>
</evidence>
<dbReference type="Gene3D" id="2.170.130.10">
    <property type="entry name" value="TonB-dependent receptor, plug domain"/>
    <property type="match status" value="1"/>
</dbReference>
<evidence type="ECO:0000256" key="1">
    <source>
        <dbReference type="ARBA" id="ARBA00004571"/>
    </source>
</evidence>
<dbReference type="Gene3D" id="2.40.170.20">
    <property type="entry name" value="TonB-dependent receptor, beta-barrel domain"/>
    <property type="match status" value="1"/>
</dbReference>
<evidence type="ECO:0000256" key="3">
    <source>
        <dbReference type="ARBA" id="ARBA00022448"/>
    </source>
</evidence>
<evidence type="ECO:0000256" key="7">
    <source>
        <dbReference type="ARBA" id="ARBA00023136"/>
    </source>
</evidence>
<sequence>MCFVKKIFVYFFRFWLFFLSASASYAQTPSSTFTELEEITVSGATTKSENATFSIPNVNISQQNTSNLGALLNDELGVGSTSFGNNASRPVLRGMSGNRVPILQNSMGTGDLSSLSNDHAVSVDPVFLQKIQIFRGSDALRFGSGSNAGLITIDNNRIAESSISNPYSEFQTQYNFQDKGYLTGLLTEGSVGRWSLHFDGIKKSSDDYVRPDGLTQNYSSAQLSDLGFGATYHADQSYTGISYGEYRNDYGIPSVEGSYIDLIQKRLDLVHVIRHPVAGISQLDLKYAYTNYQHTEQSIDHVPQTYFTNIVNQLRLEAFHEPIADWSGSFGIQLSTGRLGAIDLTGVGATAAIIPKTQSNNLAIFLVENTSVASIDIKTGLRFERVSQNPDNDIPYADTPLFSNLTTYNSPLRTSVQTHLYSASSSAFWNYLEGYQTGVTLQMTQRAPAVDELFSYGNHDATASYDIGNSALTKESAYQIEWGWKKTKGLWRGQLNLYQNKTKDYIYGQYLNAVDVSSNYPIRQFTQANASLTGFESELLFNPQGSGFSARVFSDGVRGTFEDASNLPLQPAMRLGGHIGFNQGLWSSKLSLIHGLGQTRLATFETYPTPSYNKLDIRLARRFNLGSVDGNLYLMANNLLNDTIRYSTTVETIRMNAPSAGRNLMLGLSLFY</sequence>
<feature type="chain" id="PRO_5011963924" evidence="11">
    <location>
        <begin position="27"/>
        <end position="672"/>
    </location>
</feature>
<dbReference type="SUPFAM" id="SSF56935">
    <property type="entry name" value="Porins"/>
    <property type="match status" value="1"/>
</dbReference>
<dbReference type="InterPro" id="IPR039426">
    <property type="entry name" value="TonB-dep_rcpt-like"/>
</dbReference>
<evidence type="ECO:0000256" key="8">
    <source>
        <dbReference type="ARBA" id="ARBA00023170"/>
    </source>
</evidence>
<organism evidence="14 15">
    <name type="scientific">Polynucleobacter kasalickyi</name>
    <dbReference type="NCBI Taxonomy" id="1938817"/>
    <lineage>
        <taxon>Bacteria</taxon>
        <taxon>Pseudomonadati</taxon>
        <taxon>Pseudomonadota</taxon>
        <taxon>Betaproteobacteria</taxon>
        <taxon>Burkholderiales</taxon>
        <taxon>Burkholderiaceae</taxon>
        <taxon>Polynucleobacter</taxon>
    </lineage>
</organism>
<keyword evidence="9" id="KW-0998">Cell outer membrane</keyword>
<proteinExistence type="inferred from homology"/>
<evidence type="ECO:0000256" key="4">
    <source>
        <dbReference type="ARBA" id="ARBA00022452"/>
    </source>
</evidence>
<feature type="domain" description="TonB-dependent receptor-like beta-barrel" evidence="12">
    <location>
        <begin position="195"/>
        <end position="639"/>
    </location>
</feature>
<protein>
    <submittedName>
        <fullName evidence="14">Iron complex outermembrane recepter protein</fullName>
    </submittedName>
</protein>
<dbReference type="InterPro" id="IPR012910">
    <property type="entry name" value="Plug_dom"/>
</dbReference>
<dbReference type="GO" id="GO:0044718">
    <property type="term" value="P:siderophore transmembrane transport"/>
    <property type="evidence" value="ECO:0007669"/>
    <property type="project" value="TreeGrafter"/>
</dbReference>
<dbReference type="InterPro" id="IPR037066">
    <property type="entry name" value="Plug_dom_sf"/>
</dbReference>
<keyword evidence="11" id="KW-0732">Signal</keyword>
<keyword evidence="3" id="KW-0813">Transport</keyword>
<evidence type="ECO:0000256" key="11">
    <source>
        <dbReference type="SAM" id="SignalP"/>
    </source>
</evidence>
<dbReference type="Proteomes" id="UP000192708">
    <property type="component" value="Unassembled WGS sequence"/>
</dbReference>
<evidence type="ECO:0000256" key="6">
    <source>
        <dbReference type="ARBA" id="ARBA00023077"/>
    </source>
</evidence>
<keyword evidence="4" id="KW-1134">Transmembrane beta strand</keyword>
<dbReference type="AlphaFoldDB" id="A0A1W2AW65"/>
<dbReference type="OrthoDB" id="9795928at2"/>
<gene>
    <name evidence="14" type="ORF">SAMN06296008_110122</name>
</gene>
<feature type="signal peptide" evidence="11">
    <location>
        <begin position="1"/>
        <end position="26"/>
    </location>
</feature>
<dbReference type="Pfam" id="PF00593">
    <property type="entry name" value="TonB_dep_Rec_b-barrel"/>
    <property type="match status" value="1"/>
</dbReference>
<feature type="domain" description="TonB-dependent receptor plug" evidence="13">
    <location>
        <begin position="50"/>
        <end position="149"/>
    </location>
</feature>
<name>A0A1W2AW65_9BURK</name>
<reference evidence="14 15" key="1">
    <citation type="submission" date="2017-04" db="EMBL/GenBank/DDBJ databases">
        <authorList>
            <person name="Afonso C.L."/>
            <person name="Miller P.J."/>
            <person name="Scott M.A."/>
            <person name="Spackman E."/>
            <person name="Goraichik I."/>
            <person name="Dimitrov K.M."/>
            <person name="Suarez D.L."/>
            <person name="Swayne D.E."/>
        </authorList>
    </citation>
    <scope>NUCLEOTIDE SEQUENCE [LARGE SCALE GENOMIC DNA]</scope>
    <source>
        <strain evidence="14 15">VK13</strain>
    </source>
</reference>
<evidence type="ECO:0000313" key="14">
    <source>
        <dbReference type="EMBL" id="SMC64923.1"/>
    </source>
</evidence>
<dbReference type="Pfam" id="PF07715">
    <property type="entry name" value="Plug"/>
    <property type="match status" value="1"/>
</dbReference>
<dbReference type="InterPro" id="IPR036942">
    <property type="entry name" value="Beta-barrel_TonB_sf"/>
</dbReference>
<keyword evidence="6 10" id="KW-0798">TonB box</keyword>
<evidence type="ECO:0000256" key="10">
    <source>
        <dbReference type="RuleBase" id="RU003357"/>
    </source>
</evidence>
<evidence type="ECO:0000256" key="2">
    <source>
        <dbReference type="ARBA" id="ARBA00009810"/>
    </source>
</evidence>
<dbReference type="EMBL" id="FWXJ01000010">
    <property type="protein sequence ID" value="SMC64923.1"/>
    <property type="molecule type" value="Genomic_DNA"/>
</dbReference>
<keyword evidence="8" id="KW-0675">Receptor</keyword>
<dbReference type="RefSeq" id="WP_084284144.1">
    <property type="nucleotide sequence ID" value="NZ_FWXJ01000010.1"/>
</dbReference>
<keyword evidence="15" id="KW-1185">Reference proteome</keyword>
<comment type="subcellular location">
    <subcellularLocation>
        <location evidence="1">Cell outer membrane</location>
        <topology evidence="1">Multi-pass membrane protein</topology>
    </subcellularLocation>
</comment>
<dbReference type="PANTHER" id="PTHR30069">
    <property type="entry name" value="TONB-DEPENDENT OUTER MEMBRANE RECEPTOR"/>
    <property type="match status" value="1"/>
</dbReference>
<comment type="similarity">
    <text evidence="2 10">Belongs to the TonB-dependent receptor family.</text>
</comment>
<evidence type="ECO:0000256" key="9">
    <source>
        <dbReference type="ARBA" id="ARBA00023237"/>
    </source>
</evidence>
<dbReference type="STRING" id="1938817.SAMN06296008_110122"/>
<evidence type="ECO:0000313" key="15">
    <source>
        <dbReference type="Proteomes" id="UP000192708"/>
    </source>
</evidence>
<keyword evidence="7 10" id="KW-0472">Membrane</keyword>
<dbReference type="InterPro" id="IPR000531">
    <property type="entry name" value="Beta-barrel_TonB"/>
</dbReference>
<evidence type="ECO:0000256" key="5">
    <source>
        <dbReference type="ARBA" id="ARBA00022692"/>
    </source>
</evidence>
<evidence type="ECO:0000259" key="12">
    <source>
        <dbReference type="Pfam" id="PF00593"/>
    </source>
</evidence>
<dbReference type="GO" id="GO:0009279">
    <property type="term" value="C:cell outer membrane"/>
    <property type="evidence" value="ECO:0007669"/>
    <property type="project" value="UniProtKB-SubCell"/>
</dbReference>
<dbReference type="GO" id="GO:0015344">
    <property type="term" value="F:siderophore uptake transmembrane transporter activity"/>
    <property type="evidence" value="ECO:0007669"/>
    <property type="project" value="TreeGrafter"/>
</dbReference>
<dbReference type="PANTHER" id="PTHR30069:SF40">
    <property type="entry name" value="TONB-DEPENDENT RECEPTOR NMB0964-RELATED"/>
    <property type="match status" value="1"/>
</dbReference>